<sequence>MAKNTSPEFVLRPFEGVTGEPDLVAMREVVPAATATARTTAEHGARDITFTTVLPGAWAALHRADGEIFVALQTHAGSGDASRDLAQTVLDAIALEPGSSIAQITLPEPGPRLQDILDPTVPFDVTVHDTFEYWMDPAEEVTAEIRESLDEASSTIIETRKLSSVDSAYWCRMGAREYLRWSMPVSEDTVIDAVARLHARRASGFGGSKFLGAFRSSGIVIPVWELPKGSEAEDIEESVAAFWPLFSAELESTEPLDANERRARAGIVSRQVTLR</sequence>
<proteinExistence type="predicted"/>
<dbReference type="InterPro" id="IPR045970">
    <property type="entry name" value="DUF5926"/>
</dbReference>
<dbReference type="RefSeq" id="WP_098455587.1">
    <property type="nucleotide sequence ID" value="NZ_PDJG01000001.1"/>
</dbReference>
<gene>
    <name evidence="2" type="ORF">ATL42_2490</name>
</gene>
<reference evidence="2 3" key="1">
    <citation type="submission" date="2017-10" db="EMBL/GenBank/DDBJ databases">
        <title>Sequencing the genomes of 1000 actinobacteria strains.</title>
        <authorList>
            <person name="Klenk H.-P."/>
        </authorList>
    </citation>
    <scope>NUCLEOTIDE SEQUENCE [LARGE SCALE GENOMIC DNA]</scope>
    <source>
        <strain evidence="2 3">DSM 18966</strain>
    </source>
</reference>
<dbReference type="Proteomes" id="UP000225548">
    <property type="component" value="Unassembled WGS sequence"/>
</dbReference>
<keyword evidence="3" id="KW-1185">Reference proteome</keyword>
<evidence type="ECO:0000313" key="3">
    <source>
        <dbReference type="Proteomes" id="UP000225548"/>
    </source>
</evidence>
<name>A0A2A9E6V6_9MICO</name>
<comment type="caution">
    <text evidence="2">The sequence shown here is derived from an EMBL/GenBank/DDBJ whole genome shotgun (WGS) entry which is preliminary data.</text>
</comment>
<organism evidence="2 3">
    <name type="scientific">Sanguibacter antarcticus</name>
    <dbReference type="NCBI Taxonomy" id="372484"/>
    <lineage>
        <taxon>Bacteria</taxon>
        <taxon>Bacillati</taxon>
        <taxon>Actinomycetota</taxon>
        <taxon>Actinomycetes</taxon>
        <taxon>Micrococcales</taxon>
        <taxon>Sanguibacteraceae</taxon>
        <taxon>Sanguibacter</taxon>
    </lineage>
</organism>
<accession>A0A2A9E6V6</accession>
<evidence type="ECO:0000259" key="1">
    <source>
        <dbReference type="Pfam" id="PF19348"/>
    </source>
</evidence>
<dbReference type="EMBL" id="PDJG01000001">
    <property type="protein sequence ID" value="PFG34573.1"/>
    <property type="molecule type" value="Genomic_DNA"/>
</dbReference>
<protein>
    <recommendedName>
        <fullName evidence="1">DUF5926 domain-containing protein</fullName>
    </recommendedName>
</protein>
<dbReference type="AlphaFoldDB" id="A0A2A9E6V6"/>
<feature type="domain" description="DUF5926" evidence="1">
    <location>
        <begin position="13"/>
        <end position="275"/>
    </location>
</feature>
<dbReference type="Pfam" id="PF19348">
    <property type="entry name" value="DUF5926"/>
    <property type="match status" value="1"/>
</dbReference>
<evidence type="ECO:0000313" key="2">
    <source>
        <dbReference type="EMBL" id="PFG34573.1"/>
    </source>
</evidence>
<dbReference type="OrthoDB" id="5512013at2"/>